<dbReference type="Pfam" id="PF00010">
    <property type="entry name" value="HLH"/>
    <property type="match status" value="1"/>
</dbReference>
<dbReference type="SMART" id="SM00456">
    <property type="entry name" value="WW"/>
    <property type="match status" value="1"/>
</dbReference>
<dbReference type="GO" id="GO:0003713">
    <property type="term" value="F:transcription coactivator activity"/>
    <property type="evidence" value="ECO:0007669"/>
    <property type="project" value="TreeGrafter"/>
</dbReference>
<keyword evidence="4" id="KW-0539">Nucleus</keyword>
<evidence type="ECO:0000259" key="7">
    <source>
        <dbReference type="PROSITE" id="PS50020"/>
    </source>
</evidence>
<protein>
    <submittedName>
        <fullName evidence="9">Uncharacterized protein</fullName>
    </submittedName>
</protein>
<evidence type="ECO:0000313" key="9">
    <source>
        <dbReference type="EMBL" id="KAJ3217793.1"/>
    </source>
</evidence>
<evidence type="ECO:0000256" key="4">
    <source>
        <dbReference type="ARBA" id="ARBA00023242"/>
    </source>
</evidence>
<feature type="domain" description="WW" evidence="7">
    <location>
        <begin position="301"/>
        <end position="334"/>
    </location>
</feature>
<dbReference type="AlphaFoldDB" id="A0AAD5XXN8"/>
<dbReference type="CDD" id="cd00201">
    <property type="entry name" value="WW"/>
    <property type="match status" value="1"/>
</dbReference>
<evidence type="ECO:0000256" key="6">
    <source>
        <dbReference type="SAM" id="MobiDB-lite"/>
    </source>
</evidence>
<dbReference type="GO" id="GO:0046983">
    <property type="term" value="F:protein dimerization activity"/>
    <property type="evidence" value="ECO:0007669"/>
    <property type="project" value="InterPro"/>
</dbReference>
<dbReference type="GO" id="GO:0005737">
    <property type="term" value="C:cytoplasm"/>
    <property type="evidence" value="ECO:0007669"/>
    <property type="project" value="UniProtKB-SubCell"/>
</dbReference>
<evidence type="ECO:0000256" key="1">
    <source>
        <dbReference type="ARBA" id="ARBA00004123"/>
    </source>
</evidence>
<evidence type="ECO:0000256" key="3">
    <source>
        <dbReference type="ARBA" id="ARBA00022490"/>
    </source>
</evidence>
<dbReference type="GO" id="GO:0035329">
    <property type="term" value="P:hippo signaling"/>
    <property type="evidence" value="ECO:0007669"/>
    <property type="project" value="TreeGrafter"/>
</dbReference>
<name>A0AAD5XXN8_9FUNG</name>
<dbReference type="PANTHER" id="PTHR17616">
    <property type="entry name" value="YES-ASSOCIATED PROTEIN YAP1 FAMILY MEMBER"/>
    <property type="match status" value="1"/>
</dbReference>
<gene>
    <name evidence="9" type="ORF">HK099_005323</name>
</gene>
<evidence type="ECO:0000259" key="8">
    <source>
        <dbReference type="PROSITE" id="PS50888"/>
    </source>
</evidence>
<dbReference type="Gene3D" id="4.10.280.10">
    <property type="entry name" value="Helix-loop-helix DNA-binding domain"/>
    <property type="match status" value="1"/>
</dbReference>
<dbReference type="GO" id="GO:0005634">
    <property type="term" value="C:nucleus"/>
    <property type="evidence" value="ECO:0007669"/>
    <property type="project" value="UniProtKB-SubCell"/>
</dbReference>
<reference evidence="9" key="1">
    <citation type="submission" date="2020-05" db="EMBL/GenBank/DDBJ databases">
        <title>Phylogenomic resolution of chytrid fungi.</title>
        <authorList>
            <person name="Stajich J.E."/>
            <person name="Amses K."/>
            <person name="Simmons R."/>
            <person name="Seto K."/>
            <person name="Myers J."/>
            <person name="Bonds A."/>
            <person name="Quandt C.A."/>
            <person name="Barry K."/>
            <person name="Liu P."/>
            <person name="Grigoriev I."/>
            <person name="Longcore J.E."/>
            <person name="James T.Y."/>
        </authorList>
    </citation>
    <scope>NUCLEOTIDE SEQUENCE</scope>
    <source>
        <strain evidence="9">JEL0476</strain>
    </source>
</reference>
<dbReference type="Gene3D" id="2.20.70.10">
    <property type="match status" value="1"/>
</dbReference>
<keyword evidence="5" id="KW-0175">Coiled coil</keyword>
<dbReference type="EMBL" id="JADGJW010000409">
    <property type="protein sequence ID" value="KAJ3217793.1"/>
    <property type="molecule type" value="Genomic_DNA"/>
</dbReference>
<dbReference type="GO" id="GO:0045944">
    <property type="term" value="P:positive regulation of transcription by RNA polymerase II"/>
    <property type="evidence" value="ECO:0007669"/>
    <property type="project" value="TreeGrafter"/>
</dbReference>
<dbReference type="PROSITE" id="PS50020">
    <property type="entry name" value="WW_DOMAIN_2"/>
    <property type="match status" value="1"/>
</dbReference>
<feature type="coiled-coil region" evidence="5">
    <location>
        <begin position="98"/>
        <end position="172"/>
    </location>
</feature>
<dbReference type="Pfam" id="PF00397">
    <property type="entry name" value="WW"/>
    <property type="match status" value="1"/>
</dbReference>
<dbReference type="SUPFAM" id="SSF51045">
    <property type="entry name" value="WW domain"/>
    <property type="match status" value="1"/>
</dbReference>
<feature type="domain" description="BHLH" evidence="8">
    <location>
        <begin position="92"/>
        <end position="144"/>
    </location>
</feature>
<dbReference type="SUPFAM" id="SSF47459">
    <property type="entry name" value="HLH, helix-loop-helix DNA-binding domain"/>
    <property type="match status" value="1"/>
</dbReference>
<dbReference type="Proteomes" id="UP001211065">
    <property type="component" value="Unassembled WGS sequence"/>
</dbReference>
<keyword evidence="10" id="KW-1185">Reference proteome</keyword>
<dbReference type="PROSITE" id="PS50888">
    <property type="entry name" value="BHLH"/>
    <property type="match status" value="1"/>
</dbReference>
<keyword evidence="3" id="KW-0963">Cytoplasm</keyword>
<comment type="subcellular location">
    <subcellularLocation>
        <location evidence="2">Cytoplasm</location>
    </subcellularLocation>
    <subcellularLocation>
        <location evidence="1">Nucleus</location>
    </subcellularLocation>
</comment>
<dbReference type="InterPro" id="IPR036020">
    <property type="entry name" value="WW_dom_sf"/>
</dbReference>
<comment type="caution">
    <text evidence="9">The sequence shown here is derived from an EMBL/GenBank/DDBJ whole genome shotgun (WGS) entry which is preliminary data.</text>
</comment>
<dbReference type="PROSITE" id="PS01159">
    <property type="entry name" value="WW_DOMAIN_1"/>
    <property type="match status" value="1"/>
</dbReference>
<dbReference type="CDD" id="cd00083">
    <property type="entry name" value="bHLH_SF"/>
    <property type="match status" value="1"/>
</dbReference>
<dbReference type="InterPro" id="IPR011598">
    <property type="entry name" value="bHLH_dom"/>
</dbReference>
<accession>A0AAD5XXN8</accession>
<sequence length="339" mass="39005">MDSSLQIFNQEPINEVKQYIDIPNSKYPPSYDTCSQSQQFTSNKDNGSISSNKTSDTTYSAYSFNSSFDDSSERDLDEEMTENLSNLDRDEYNRILKMEKSRSSREKIKESLNELKETIPNLEKKTRISTPQLIKETVKHILSLNSALKNSKEAQISQLAEIEELKKNLLEKKFLLFQSEQKISNFIQKKQQEFCMNNPNLPDMEKTLQLLILNQNLQLALYGTLQGINLNGIYNNANVVTGNSGIPANFSTTMPTFTSPMNSLFLNSMTSIPMPQQEQQSSLQFSTQQFPLHQKLESSQKQLPEGWEEFTDNFGRKFFVNHIDKTTTWLDPRRIVSKN</sequence>
<proteinExistence type="predicted"/>
<organism evidence="9 10">
    <name type="scientific">Clydaea vesicula</name>
    <dbReference type="NCBI Taxonomy" id="447962"/>
    <lineage>
        <taxon>Eukaryota</taxon>
        <taxon>Fungi</taxon>
        <taxon>Fungi incertae sedis</taxon>
        <taxon>Chytridiomycota</taxon>
        <taxon>Chytridiomycota incertae sedis</taxon>
        <taxon>Chytridiomycetes</taxon>
        <taxon>Lobulomycetales</taxon>
        <taxon>Lobulomycetaceae</taxon>
        <taxon>Clydaea</taxon>
    </lineage>
</organism>
<feature type="region of interest" description="Disordered" evidence="6">
    <location>
        <begin position="24"/>
        <end position="56"/>
    </location>
</feature>
<dbReference type="InterPro" id="IPR051583">
    <property type="entry name" value="YAP1"/>
</dbReference>
<dbReference type="InterPro" id="IPR001202">
    <property type="entry name" value="WW_dom"/>
</dbReference>
<feature type="compositionally biased region" description="Polar residues" evidence="6">
    <location>
        <begin position="32"/>
        <end position="56"/>
    </location>
</feature>
<evidence type="ECO:0000256" key="2">
    <source>
        <dbReference type="ARBA" id="ARBA00004496"/>
    </source>
</evidence>
<dbReference type="InterPro" id="IPR036638">
    <property type="entry name" value="HLH_DNA-bd_sf"/>
</dbReference>
<dbReference type="PANTHER" id="PTHR17616:SF8">
    <property type="entry name" value="TRANSCRIPTIONAL COACTIVATOR YORKIE"/>
    <property type="match status" value="1"/>
</dbReference>
<evidence type="ECO:0000313" key="10">
    <source>
        <dbReference type="Proteomes" id="UP001211065"/>
    </source>
</evidence>
<evidence type="ECO:0000256" key="5">
    <source>
        <dbReference type="SAM" id="Coils"/>
    </source>
</evidence>